<accession>A0AAI8YE48</accession>
<reference evidence="2" key="1">
    <citation type="submission" date="2023-10" db="EMBL/GenBank/DDBJ databases">
        <authorList>
            <person name="Hackl T."/>
        </authorList>
    </citation>
    <scope>NUCLEOTIDE SEQUENCE</scope>
</reference>
<dbReference type="EMBL" id="CAUWAG010000003">
    <property type="protein sequence ID" value="CAJ2501258.1"/>
    <property type="molecule type" value="Genomic_DNA"/>
</dbReference>
<name>A0AAI8YE48_9PEZI</name>
<feature type="region of interest" description="Disordered" evidence="1">
    <location>
        <begin position="198"/>
        <end position="249"/>
    </location>
</feature>
<dbReference type="AlphaFoldDB" id="A0AAI8YE48"/>
<dbReference type="Proteomes" id="UP001295740">
    <property type="component" value="Unassembled WGS sequence"/>
</dbReference>
<organism evidence="2 3">
    <name type="scientific">Anthostomella pinea</name>
    <dbReference type="NCBI Taxonomy" id="933095"/>
    <lineage>
        <taxon>Eukaryota</taxon>
        <taxon>Fungi</taxon>
        <taxon>Dikarya</taxon>
        <taxon>Ascomycota</taxon>
        <taxon>Pezizomycotina</taxon>
        <taxon>Sordariomycetes</taxon>
        <taxon>Xylariomycetidae</taxon>
        <taxon>Xylariales</taxon>
        <taxon>Xylariaceae</taxon>
        <taxon>Anthostomella</taxon>
    </lineage>
</organism>
<keyword evidence="3" id="KW-1185">Reference proteome</keyword>
<evidence type="ECO:0000256" key="1">
    <source>
        <dbReference type="SAM" id="MobiDB-lite"/>
    </source>
</evidence>
<sequence length="290" mass="32877">MAANLQPSPRRLATFRNSVFDRFRHYRQGTRWDPVARARAAFGNPQLPLQGEPPLLETPGQGSAVLVQYAPMLRDRVDIDLLSRSGARKDKVPAKIVEAWESLQRPKKEFSLAGNRVVRYNRCLGWDGNGLAAAFSDVDGNRVTGRSWVAKMAFGDSEDVGYLEDEKDISKHTLVLLCYIPQEELAKSEHIVQLVDFNGDEPVSDDEDTEMPDMGNTGRRRSSGAEKRTRDDNDKPADPKRRRTASGKPPLPVIIMEMLEHGDLLHFIFKVRVHNETVPNTVLWRFFVWL</sequence>
<feature type="compositionally biased region" description="Basic and acidic residues" evidence="1">
    <location>
        <begin position="223"/>
        <end position="239"/>
    </location>
</feature>
<evidence type="ECO:0000313" key="3">
    <source>
        <dbReference type="Proteomes" id="UP001295740"/>
    </source>
</evidence>
<protein>
    <submittedName>
        <fullName evidence="2">Uu.00g041110.m01.CDS01</fullName>
    </submittedName>
</protein>
<feature type="compositionally biased region" description="Acidic residues" evidence="1">
    <location>
        <begin position="198"/>
        <end position="211"/>
    </location>
</feature>
<evidence type="ECO:0000313" key="2">
    <source>
        <dbReference type="EMBL" id="CAJ2501258.1"/>
    </source>
</evidence>
<gene>
    <name evidence="2" type="ORF">KHLLAP_LOCUS1726</name>
</gene>
<proteinExistence type="predicted"/>
<comment type="caution">
    <text evidence="2">The sequence shown here is derived from an EMBL/GenBank/DDBJ whole genome shotgun (WGS) entry which is preliminary data.</text>
</comment>